<name>A0AAE8YW10_9CAUD</name>
<evidence type="ECO:0000313" key="2">
    <source>
        <dbReference type="Proteomes" id="UP000827544"/>
    </source>
</evidence>
<protein>
    <submittedName>
        <fullName evidence="1">Uncharacterized protein</fullName>
    </submittedName>
</protein>
<dbReference type="Proteomes" id="UP000827544">
    <property type="component" value="Segment"/>
</dbReference>
<proteinExistence type="predicted"/>
<accession>A0AAE8YW10</accession>
<evidence type="ECO:0000313" key="1">
    <source>
        <dbReference type="EMBL" id="UGO51071.1"/>
    </source>
</evidence>
<reference evidence="1" key="1">
    <citation type="submission" date="2021-10" db="EMBL/GenBank/DDBJ databases">
        <authorList>
            <person name="Lavering E.D."/>
            <person name="James R."/>
            <person name="Fairholm J.D."/>
            <person name="Ogilvie B.H."/>
            <person name="Thurgood T.L."/>
            <person name="Robison R.A."/>
            <person name="Grose J.H."/>
        </authorList>
    </citation>
    <scope>NUCLEOTIDE SEQUENCE</scope>
</reference>
<keyword evidence="2" id="KW-1185">Reference proteome</keyword>
<dbReference type="EMBL" id="OK499992">
    <property type="protein sequence ID" value="UGO51071.1"/>
    <property type="molecule type" value="Genomic_DNA"/>
</dbReference>
<gene>
    <name evidence="1" type="ORF">NATE_218</name>
</gene>
<organism evidence="1 2">
    <name type="scientific">Bacillus phage vB_BanS_Nate</name>
    <dbReference type="NCBI Taxonomy" id="2894788"/>
    <lineage>
        <taxon>Viruses</taxon>
        <taxon>Duplodnaviria</taxon>
        <taxon>Heunggongvirae</taxon>
        <taxon>Uroviricota</taxon>
        <taxon>Caudoviricetes</taxon>
        <taxon>Joanripponvirinae</taxon>
        <taxon>Natevirus</taxon>
        <taxon>Natevirus nate</taxon>
    </lineage>
</organism>
<sequence length="166" mass="18976">MQNQSKSKGAYFQTDAEAIKVLTAEGKKLERIARKVWQNYLGSYTPKEYVRTGKALKAIKLKGVKTLGGGLYSIELTWENSLSYHDSVIYQQGYTSTNKKGHAIMLIGSGWHSKKLEKVYKKKIYRHTYWAGYGSGGYIDQVMNQYNAVRDKRIMVEVQWSGAYVK</sequence>